<evidence type="ECO:0000256" key="7">
    <source>
        <dbReference type="ARBA" id="ARBA00022729"/>
    </source>
</evidence>
<feature type="region of interest" description="Disordered" evidence="16">
    <location>
        <begin position="421"/>
        <end position="453"/>
    </location>
</feature>
<evidence type="ECO:0000256" key="12">
    <source>
        <dbReference type="ARBA" id="ARBA00047928"/>
    </source>
</evidence>
<keyword evidence="18" id="KW-1185">Reference proteome</keyword>
<evidence type="ECO:0000256" key="14">
    <source>
        <dbReference type="PROSITE-ProRule" id="PRU10040"/>
    </source>
</evidence>
<dbReference type="UniPathway" id="UPA00545">
    <property type="reaction ID" value="UER00823"/>
</dbReference>
<evidence type="ECO:0000256" key="9">
    <source>
        <dbReference type="ARBA" id="ARBA00023085"/>
    </source>
</evidence>
<feature type="active site" evidence="14">
    <location>
        <position position="264"/>
    </location>
</feature>
<dbReference type="InterPro" id="IPR011050">
    <property type="entry name" value="Pectin_lyase_fold/virulence"/>
</dbReference>
<evidence type="ECO:0000256" key="11">
    <source>
        <dbReference type="ARBA" id="ARBA00023316"/>
    </source>
</evidence>
<evidence type="ECO:0000256" key="4">
    <source>
        <dbReference type="ARBA" id="ARBA00013229"/>
    </source>
</evidence>
<reference evidence="18" key="1">
    <citation type="journal article" date="2015" name="Nat. Genet.">
        <title>The pineapple genome and the evolution of CAM photosynthesis.</title>
        <authorList>
            <person name="Ming R."/>
            <person name="VanBuren R."/>
            <person name="Wai C.M."/>
            <person name="Tang H."/>
            <person name="Schatz M.C."/>
            <person name="Bowers J.E."/>
            <person name="Lyons E."/>
            <person name="Wang M.L."/>
            <person name="Chen J."/>
            <person name="Biggers E."/>
            <person name="Zhang J."/>
            <person name="Huang L."/>
            <person name="Zhang L."/>
            <person name="Miao W."/>
            <person name="Zhang J."/>
            <person name="Ye Z."/>
            <person name="Miao C."/>
            <person name="Lin Z."/>
            <person name="Wang H."/>
            <person name="Zhou H."/>
            <person name="Yim W.C."/>
            <person name="Priest H.D."/>
            <person name="Zheng C."/>
            <person name="Woodhouse M."/>
            <person name="Edger P.P."/>
            <person name="Guyot R."/>
            <person name="Guo H.B."/>
            <person name="Guo H."/>
            <person name="Zheng G."/>
            <person name="Singh R."/>
            <person name="Sharma A."/>
            <person name="Min X."/>
            <person name="Zheng Y."/>
            <person name="Lee H."/>
            <person name="Gurtowski J."/>
            <person name="Sedlazeck F.J."/>
            <person name="Harkess A."/>
            <person name="McKain M.R."/>
            <person name="Liao Z."/>
            <person name="Fang J."/>
            <person name="Liu J."/>
            <person name="Zhang X."/>
            <person name="Zhang Q."/>
            <person name="Hu W."/>
            <person name="Qin Y."/>
            <person name="Wang K."/>
            <person name="Chen L.Y."/>
            <person name="Shirley N."/>
            <person name="Lin Y.R."/>
            <person name="Liu L.Y."/>
            <person name="Hernandez A.G."/>
            <person name="Wright C.L."/>
            <person name="Bulone V."/>
            <person name="Tuskan G.A."/>
            <person name="Heath K."/>
            <person name="Zee F."/>
            <person name="Moore P.H."/>
            <person name="Sunkar R."/>
            <person name="Leebens-Mack J.H."/>
            <person name="Mockler T."/>
            <person name="Bennetzen J.L."/>
            <person name="Freeling M."/>
            <person name="Sankoff D."/>
            <person name="Paterson A.H."/>
            <person name="Zhu X."/>
            <person name="Yang X."/>
            <person name="Smith J.A."/>
            <person name="Cushman J.C."/>
            <person name="Paull R.E."/>
            <person name="Yu Q."/>
        </authorList>
    </citation>
    <scope>NUCLEOTIDE SEQUENCE [LARGE SCALE GENOMIC DNA]</scope>
    <source>
        <strain evidence="18">cv. F153</strain>
    </source>
</reference>
<evidence type="ECO:0000256" key="3">
    <source>
        <dbReference type="ARBA" id="ARBA00008891"/>
    </source>
</evidence>
<comment type="catalytic activity">
    <reaction evidence="12 15">
        <text>[(1-&gt;4)-alpha-D-galacturonosyl methyl ester](n) + n H2O = [(1-&gt;4)-alpha-D-galacturonosyl](n) + n methanol + n H(+)</text>
        <dbReference type="Rhea" id="RHEA:22380"/>
        <dbReference type="Rhea" id="RHEA-COMP:14570"/>
        <dbReference type="Rhea" id="RHEA-COMP:14573"/>
        <dbReference type="ChEBI" id="CHEBI:15377"/>
        <dbReference type="ChEBI" id="CHEBI:15378"/>
        <dbReference type="ChEBI" id="CHEBI:17790"/>
        <dbReference type="ChEBI" id="CHEBI:140522"/>
        <dbReference type="ChEBI" id="CHEBI:140523"/>
        <dbReference type="EC" id="3.1.1.11"/>
    </reaction>
</comment>
<dbReference type="InterPro" id="IPR033131">
    <property type="entry name" value="Pectinesterase_Asp_AS"/>
</dbReference>
<reference evidence="19" key="2">
    <citation type="submission" date="2025-08" db="UniProtKB">
        <authorList>
            <consortium name="RefSeq"/>
        </authorList>
    </citation>
    <scope>IDENTIFICATION</scope>
    <source>
        <tissue evidence="19">Leaf</tissue>
    </source>
</reference>
<evidence type="ECO:0000256" key="6">
    <source>
        <dbReference type="ARBA" id="ARBA00022525"/>
    </source>
</evidence>
<comment type="pathway">
    <text evidence="2 15">Glycan metabolism; pectin degradation; 2-dehydro-3-deoxy-D-gluconate from pectin: step 1/5.</text>
</comment>
<dbReference type="RefSeq" id="XP_020112431.1">
    <property type="nucleotide sequence ID" value="XM_020256842.1"/>
</dbReference>
<dbReference type="FunFam" id="2.160.20.10:FF:000033">
    <property type="entry name" value="Pectinesterase"/>
    <property type="match status" value="1"/>
</dbReference>
<dbReference type="PROSITE" id="PS00503">
    <property type="entry name" value="PECTINESTERASE_2"/>
    <property type="match status" value="1"/>
</dbReference>
<evidence type="ECO:0000313" key="18">
    <source>
        <dbReference type="Proteomes" id="UP000515123"/>
    </source>
</evidence>
<keyword evidence="5" id="KW-0134">Cell wall</keyword>
<feature type="domain" description="Pectinesterase catalytic" evidence="17">
    <location>
        <begin position="112"/>
        <end position="406"/>
    </location>
</feature>
<comment type="subcellular location">
    <subcellularLocation>
        <location evidence="1">Secreted</location>
        <location evidence="1">Cell wall</location>
    </subcellularLocation>
</comment>
<dbReference type="GO" id="GO:0030599">
    <property type="term" value="F:pectinesterase activity"/>
    <property type="evidence" value="ECO:0007669"/>
    <property type="project" value="UniProtKB-UniRule"/>
</dbReference>
<feature type="compositionally biased region" description="Basic residues" evidence="16">
    <location>
        <begin position="71"/>
        <end position="88"/>
    </location>
</feature>
<dbReference type="InterPro" id="IPR000070">
    <property type="entry name" value="Pectinesterase_cat"/>
</dbReference>
<dbReference type="PANTHER" id="PTHR31321:SF73">
    <property type="entry name" value="PECTINESTERASE 14-RELATED"/>
    <property type="match status" value="1"/>
</dbReference>
<keyword evidence="11" id="KW-0961">Cell wall biogenesis/degradation</keyword>
<dbReference type="InterPro" id="IPR012334">
    <property type="entry name" value="Pectin_lyas_fold"/>
</dbReference>
<comment type="function">
    <text evidence="13">Acts in the modification of cell walls via demethylesterification of cell wall pectin.</text>
</comment>
<keyword evidence="7" id="KW-0732">Signal</keyword>
<evidence type="ECO:0000256" key="8">
    <source>
        <dbReference type="ARBA" id="ARBA00022801"/>
    </source>
</evidence>
<dbReference type="PANTHER" id="PTHR31321">
    <property type="entry name" value="ACYL-COA THIOESTER HYDROLASE YBHC-RELATED"/>
    <property type="match status" value="1"/>
</dbReference>
<dbReference type="Proteomes" id="UP000515123">
    <property type="component" value="Linkage group 22"/>
</dbReference>
<name>A0A6P5GUV6_ANACO</name>
<protein>
    <recommendedName>
        <fullName evidence="4 15">Pectinesterase</fullName>
        <ecNumber evidence="4 15">3.1.1.11</ecNumber>
    </recommendedName>
</protein>
<dbReference type="Pfam" id="PF01095">
    <property type="entry name" value="Pectinesterase"/>
    <property type="match status" value="1"/>
</dbReference>
<evidence type="ECO:0000256" key="5">
    <source>
        <dbReference type="ARBA" id="ARBA00022512"/>
    </source>
</evidence>
<feature type="region of interest" description="Disordered" evidence="16">
    <location>
        <begin position="71"/>
        <end position="95"/>
    </location>
</feature>
<keyword evidence="8 15" id="KW-0378">Hydrolase</keyword>
<organism evidence="18 19">
    <name type="scientific">Ananas comosus</name>
    <name type="common">Pineapple</name>
    <name type="synonym">Ananas ananas</name>
    <dbReference type="NCBI Taxonomy" id="4615"/>
    <lineage>
        <taxon>Eukaryota</taxon>
        <taxon>Viridiplantae</taxon>
        <taxon>Streptophyta</taxon>
        <taxon>Embryophyta</taxon>
        <taxon>Tracheophyta</taxon>
        <taxon>Spermatophyta</taxon>
        <taxon>Magnoliopsida</taxon>
        <taxon>Liliopsida</taxon>
        <taxon>Poales</taxon>
        <taxon>Bromeliaceae</taxon>
        <taxon>Bromelioideae</taxon>
        <taxon>Ananas</taxon>
    </lineage>
</organism>
<evidence type="ECO:0000256" key="1">
    <source>
        <dbReference type="ARBA" id="ARBA00004191"/>
    </source>
</evidence>
<dbReference type="GO" id="GO:0042545">
    <property type="term" value="P:cell wall modification"/>
    <property type="evidence" value="ECO:0007669"/>
    <property type="project" value="UniProtKB-UniRule"/>
</dbReference>
<evidence type="ECO:0000256" key="15">
    <source>
        <dbReference type="RuleBase" id="RU000589"/>
    </source>
</evidence>
<gene>
    <name evidence="19" type="primary">LOC109726995</name>
</gene>
<evidence type="ECO:0000256" key="2">
    <source>
        <dbReference type="ARBA" id="ARBA00005184"/>
    </source>
</evidence>
<keyword evidence="9 15" id="KW-0063">Aspartyl esterase</keyword>
<accession>A0A6P5GUV6</accession>
<evidence type="ECO:0000259" key="17">
    <source>
        <dbReference type="Pfam" id="PF01095"/>
    </source>
</evidence>
<evidence type="ECO:0000313" key="19">
    <source>
        <dbReference type="RefSeq" id="XP_020112431.1"/>
    </source>
</evidence>
<comment type="similarity">
    <text evidence="3">Belongs to the pectinesterase family.</text>
</comment>
<proteinExistence type="inferred from homology"/>
<dbReference type="EC" id="3.1.1.11" evidence="4 15"/>
<dbReference type="OrthoDB" id="2019149at2759"/>
<keyword evidence="6" id="KW-0964">Secreted</keyword>
<evidence type="ECO:0000256" key="13">
    <source>
        <dbReference type="ARBA" id="ARBA00057335"/>
    </source>
</evidence>
<evidence type="ECO:0000256" key="10">
    <source>
        <dbReference type="ARBA" id="ARBA00023180"/>
    </source>
</evidence>
<dbReference type="AlphaFoldDB" id="A0A6P5GUV6"/>
<dbReference type="GeneID" id="109726995"/>
<evidence type="ECO:0000256" key="16">
    <source>
        <dbReference type="SAM" id="MobiDB-lite"/>
    </source>
</evidence>
<dbReference type="Gene3D" id="2.160.20.10">
    <property type="entry name" value="Single-stranded right-handed beta-helix, Pectin lyase-like"/>
    <property type="match status" value="1"/>
</dbReference>
<keyword evidence="10" id="KW-0325">Glycoprotein</keyword>
<sequence>MTRGGMQFLLWFSAVFVAVAAIIIASMTISPLTSHIARVKTASVSSFGGSMLHQIVDDLTSVLERMVRRGHYHHHHHHHRPHHRRKKRPADCDDSKWASPIAAEQKPGLILTVDQRGCGAFSSLQKAVDAVPDYSPNRTLIIVDSGIYREKVVVPGNKTNITIQGQGYLTTAVAWNATANSSGGTVYSATIAVFAFNFIAYNISFRNTAPRPSPGDVGAQAVALRIAGDQAAFYGCGIYGAQDTLLDDRGRHFFRDCFIEGSIDFIFGNARSLYQDCVINSVAGEVGNGNVRGRINGCITAHGRQSAAERTGFSFVDCSITGTGRVWLGRAWQPYATVVFSRTSMSGIVAPEGWNDWNDATRDSSVFFAEFSSTGPGANSSQRVVHSKQLDPCQAASFMDISYIDGGEWILPLIQRPSVNPCGSPRRHEGIIKTYTSPSSDDTASYSNSSLEA</sequence>
<feature type="compositionally biased region" description="Low complexity" evidence="16">
    <location>
        <begin position="434"/>
        <end position="453"/>
    </location>
</feature>
<dbReference type="SUPFAM" id="SSF51126">
    <property type="entry name" value="Pectin lyase-like"/>
    <property type="match status" value="1"/>
</dbReference>
<dbReference type="GO" id="GO:0045490">
    <property type="term" value="P:pectin catabolic process"/>
    <property type="evidence" value="ECO:0007669"/>
    <property type="project" value="UniProtKB-UniRule"/>
</dbReference>